<dbReference type="InterPro" id="IPR001206">
    <property type="entry name" value="Diacylglycerol_kinase_cat_dom"/>
</dbReference>
<name>A0A8J7W078_9FIRM</name>
<evidence type="ECO:0000256" key="3">
    <source>
        <dbReference type="ARBA" id="ARBA00022516"/>
    </source>
</evidence>
<gene>
    <name evidence="14" type="ORF">KCX82_03075</name>
</gene>
<dbReference type="GO" id="GO:0004143">
    <property type="term" value="F:ATP-dependent diacylglycerol kinase activity"/>
    <property type="evidence" value="ECO:0007669"/>
    <property type="project" value="TreeGrafter"/>
</dbReference>
<evidence type="ECO:0000256" key="4">
    <source>
        <dbReference type="ARBA" id="ARBA00022679"/>
    </source>
</evidence>
<comment type="caution">
    <text evidence="14">The sequence shown here is derived from an EMBL/GenBank/DDBJ whole genome shotgun (WGS) entry which is preliminary data.</text>
</comment>
<dbReference type="RefSeq" id="WP_227016986.1">
    <property type="nucleotide sequence ID" value="NZ_JAGSND010000002.1"/>
</dbReference>
<evidence type="ECO:0000256" key="7">
    <source>
        <dbReference type="ARBA" id="ARBA00022777"/>
    </source>
</evidence>
<dbReference type="InterPro" id="IPR017438">
    <property type="entry name" value="ATP-NAD_kinase_N"/>
</dbReference>
<evidence type="ECO:0000256" key="8">
    <source>
        <dbReference type="ARBA" id="ARBA00022840"/>
    </source>
</evidence>
<comment type="similarity">
    <text evidence="2">Belongs to the diacylglycerol/lipid kinase family.</text>
</comment>
<evidence type="ECO:0000256" key="1">
    <source>
        <dbReference type="ARBA" id="ARBA00001946"/>
    </source>
</evidence>
<comment type="cofactor">
    <cofactor evidence="1">
        <name>Mg(2+)</name>
        <dbReference type="ChEBI" id="CHEBI:18420"/>
    </cofactor>
</comment>
<dbReference type="InterPro" id="IPR045540">
    <property type="entry name" value="YegS/DAGK_C"/>
</dbReference>
<keyword evidence="6" id="KW-0547">Nucleotide-binding</keyword>
<reference evidence="14" key="2">
    <citation type="submission" date="2021-04" db="EMBL/GenBank/DDBJ databases">
        <authorList>
            <person name="Liu J."/>
        </authorList>
    </citation>
    <scope>NUCLEOTIDE SEQUENCE</scope>
    <source>
        <strain evidence="14">BAD-6</strain>
    </source>
</reference>
<dbReference type="Gene3D" id="3.40.50.10330">
    <property type="entry name" value="Probable inorganic polyphosphate/atp-NAD kinase, domain 1"/>
    <property type="match status" value="1"/>
</dbReference>
<proteinExistence type="inferred from homology"/>
<evidence type="ECO:0000256" key="2">
    <source>
        <dbReference type="ARBA" id="ARBA00005983"/>
    </source>
</evidence>
<dbReference type="PANTHER" id="PTHR12358">
    <property type="entry name" value="SPHINGOSINE KINASE"/>
    <property type="match status" value="1"/>
</dbReference>
<keyword evidence="5" id="KW-0479">Metal-binding</keyword>
<keyword evidence="7 14" id="KW-0418">Kinase</keyword>
<keyword evidence="9" id="KW-0460">Magnesium</keyword>
<evidence type="ECO:0000256" key="9">
    <source>
        <dbReference type="ARBA" id="ARBA00022842"/>
    </source>
</evidence>
<dbReference type="Pfam" id="PF00781">
    <property type="entry name" value="DAGK_cat"/>
    <property type="match status" value="1"/>
</dbReference>
<dbReference type="Proteomes" id="UP000675664">
    <property type="component" value="Unassembled WGS sequence"/>
</dbReference>
<dbReference type="Gene3D" id="2.60.200.40">
    <property type="match status" value="1"/>
</dbReference>
<evidence type="ECO:0000313" key="15">
    <source>
        <dbReference type="Proteomes" id="UP000675664"/>
    </source>
</evidence>
<dbReference type="Pfam" id="PF19279">
    <property type="entry name" value="YegS_C"/>
    <property type="match status" value="1"/>
</dbReference>
<dbReference type="GO" id="GO:0005524">
    <property type="term" value="F:ATP binding"/>
    <property type="evidence" value="ECO:0007669"/>
    <property type="project" value="UniProtKB-KW"/>
</dbReference>
<feature type="domain" description="DAGKc" evidence="13">
    <location>
        <begin position="1"/>
        <end position="133"/>
    </location>
</feature>
<organism evidence="14 15">
    <name type="scientific">Sinanaerobacter chloroacetimidivorans</name>
    <dbReference type="NCBI Taxonomy" id="2818044"/>
    <lineage>
        <taxon>Bacteria</taxon>
        <taxon>Bacillati</taxon>
        <taxon>Bacillota</taxon>
        <taxon>Clostridia</taxon>
        <taxon>Peptostreptococcales</taxon>
        <taxon>Anaerovoracaceae</taxon>
        <taxon>Sinanaerobacter</taxon>
    </lineage>
</organism>
<sequence>MKKNKVLLFYNPNAGNGLFKNNLDLIIEKFQKKRLFVVPVRADRKGILNEVLKDLNPKEYKKIIAAGGDGTINIVVNAMLNHKIDLPLAIFPSGTANDFAYYFDLPHDIESMMRIALDENYTYTDIGKVNDKYFINVAAMGFLVDVSQKTDPNVKNTLGVISYYLKGVQEIPNIKPIPVKITSDEYSSEDRIYFMLVMNGRSAGGFKRIAPKAEVNDGLLDVMLFKEMPIIELPPLLFNVMTGQHHENKNVVFFQTKKLRVESDQFVSTDVDGEKGAEFPLDIQILPKKLKINTLYNNMEGSRW</sequence>
<evidence type="ECO:0000256" key="6">
    <source>
        <dbReference type="ARBA" id="ARBA00022741"/>
    </source>
</evidence>
<accession>A0A8J7W078</accession>
<dbReference type="InterPro" id="IPR005218">
    <property type="entry name" value="Diacylglycerol/lipid_kinase"/>
</dbReference>
<keyword evidence="10" id="KW-0443">Lipid metabolism</keyword>
<keyword evidence="12" id="KW-1208">Phospholipid metabolism</keyword>
<dbReference type="SUPFAM" id="SSF111331">
    <property type="entry name" value="NAD kinase/diacylglycerol kinase-like"/>
    <property type="match status" value="1"/>
</dbReference>
<reference evidence="14" key="1">
    <citation type="submission" date="2021-04" db="EMBL/GenBank/DDBJ databases">
        <title>Sinoanaerobacter chloroacetimidivorans sp. nov., an obligate anaerobic bacterium isolated from anaerobic sludge.</title>
        <authorList>
            <person name="Bao Y."/>
        </authorList>
    </citation>
    <scope>NUCLEOTIDE SEQUENCE</scope>
    <source>
        <strain evidence="14">BAD-6</strain>
    </source>
</reference>
<dbReference type="PROSITE" id="PS50146">
    <property type="entry name" value="DAGK"/>
    <property type="match status" value="1"/>
</dbReference>
<evidence type="ECO:0000256" key="5">
    <source>
        <dbReference type="ARBA" id="ARBA00022723"/>
    </source>
</evidence>
<dbReference type="NCBIfam" id="TIGR00147">
    <property type="entry name" value="YegS/Rv2252/BmrU family lipid kinase"/>
    <property type="match status" value="1"/>
</dbReference>
<evidence type="ECO:0000256" key="10">
    <source>
        <dbReference type="ARBA" id="ARBA00023098"/>
    </source>
</evidence>
<evidence type="ECO:0000256" key="12">
    <source>
        <dbReference type="ARBA" id="ARBA00023264"/>
    </source>
</evidence>
<evidence type="ECO:0000313" key="14">
    <source>
        <dbReference type="EMBL" id="MBR0596850.1"/>
    </source>
</evidence>
<dbReference type="GO" id="GO:0046872">
    <property type="term" value="F:metal ion binding"/>
    <property type="evidence" value="ECO:0007669"/>
    <property type="project" value="UniProtKB-KW"/>
</dbReference>
<keyword evidence="11" id="KW-0594">Phospholipid biosynthesis</keyword>
<keyword evidence="3" id="KW-0444">Lipid biosynthesis</keyword>
<dbReference type="SMART" id="SM00046">
    <property type="entry name" value="DAGKc"/>
    <property type="match status" value="1"/>
</dbReference>
<dbReference type="EMBL" id="JAGSND010000002">
    <property type="protein sequence ID" value="MBR0596850.1"/>
    <property type="molecule type" value="Genomic_DNA"/>
</dbReference>
<keyword evidence="4" id="KW-0808">Transferase</keyword>
<keyword evidence="15" id="KW-1185">Reference proteome</keyword>
<dbReference type="PANTHER" id="PTHR12358:SF106">
    <property type="entry name" value="LIPID KINASE YEGS"/>
    <property type="match status" value="1"/>
</dbReference>
<evidence type="ECO:0000256" key="11">
    <source>
        <dbReference type="ARBA" id="ARBA00023209"/>
    </source>
</evidence>
<dbReference type="GO" id="GO:0005886">
    <property type="term" value="C:plasma membrane"/>
    <property type="evidence" value="ECO:0007669"/>
    <property type="project" value="TreeGrafter"/>
</dbReference>
<dbReference type="NCBIfam" id="NF009605">
    <property type="entry name" value="PRK13059.1"/>
    <property type="match status" value="1"/>
</dbReference>
<protein>
    <submittedName>
        <fullName evidence="14">YegS/Rv2252/BmrU family lipid kinase</fullName>
    </submittedName>
</protein>
<dbReference type="AlphaFoldDB" id="A0A8J7W078"/>
<dbReference type="GO" id="GO:0008654">
    <property type="term" value="P:phospholipid biosynthetic process"/>
    <property type="evidence" value="ECO:0007669"/>
    <property type="project" value="UniProtKB-KW"/>
</dbReference>
<dbReference type="InterPro" id="IPR016064">
    <property type="entry name" value="NAD/diacylglycerol_kinase_sf"/>
</dbReference>
<dbReference type="InterPro" id="IPR050187">
    <property type="entry name" value="Lipid_Phosphate_FormReg"/>
</dbReference>
<keyword evidence="8" id="KW-0067">ATP-binding</keyword>
<evidence type="ECO:0000259" key="13">
    <source>
        <dbReference type="PROSITE" id="PS50146"/>
    </source>
</evidence>